<feature type="domain" description="VOC" evidence="1">
    <location>
        <begin position="4"/>
        <end position="128"/>
    </location>
</feature>
<name>A0ABT6JXU0_9GAMM</name>
<evidence type="ECO:0000259" key="1">
    <source>
        <dbReference type="PROSITE" id="PS51819"/>
    </source>
</evidence>
<dbReference type="Proteomes" id="UP001156873">
    <property type="component" value="Unassembled WGS sequence"/>
</dbReference>
<keyword evidence="3" id="KW-1185">Reference proteome</keyword>
<dbReference type="EMBL" id="JARXRO010000020">
    <property type="protein sequence ID" value="MDH5835524.1"/>
    <property type="molecule type" value="Genomic_DNA"/>
</dbReference>
<dbReference type="InterPro" id="IPR004360">
    <property type="entry name" value="Glyas_Fos-R_dOase_dom"/>
</dbReference>
<reference evidence="2 3" key="1">
    <citation type="submission" date="2023-04" db="EMBL/GenBank/DDBJ databases">
        <title>Luteimonas sp. M1R5S59.</title>
        <authorList>
            <person name="Sun J.-Q."/>
        </authorList>
    </citation>
    <scope>NUCLEOTIDE SEQUENCE [LARGE SCALE GENOMIC DNA]</scope>
    <source>
        <strain evidence="2 3">M1R5S59</strain>
    </source>
</reference>
<dbReference type="InterPro" id="IPR029068">
    <property type="entry name" value="Glyas_Bleomycin-R_OHBP_Dase"/>
</dbReference>
<comment type="caution">
    <text evidence="2">The sequence shown here is derived from an EMBL/GenBank/DDBJ whole genome shotgun (WGS) entry which is preliminary data.</text>
</comment>
<evidence type="ECO:0000313" key="2">
    <source>
        <dbReference type="EMBL" id="MDH5835524.1"/>
    </source>
</evidence>
<dbReference type="Pfam" id="PF00903">
    <property type="entry name" value="Glyoxalase"/>
    <property type="match status" value="1"/>
</dbReference>
<dbReference type="PROSITE" id="PS51819">
    <property type="entry name" value="VOC"/>
    <property type="match status" value="1"/>
</dbReference>
<evidence type="ECO:0000313" key="3">
    <source>
        <dbReference type="Proteomes" id="UP001156873"/>
    </source>
</evidence>
<dbReference type="InterPro" id="IPR037523">
    <property type="entry name" value="VOC_core"/>
</dbReference>
<proteinExistence type="predicted"/>
<accession>A0ABT6JXU0</accession>
<protein>
    <submittedName>
        <fullName evidence="2">VOC family protein</fullName>
    </submittedName>
</protein>
<sequence length="130" mass="14060">MNGRVAMATLVVADYDAAIDWYTAALGFALLEDRPLDAGKRWVVVAPTGGTGAALLLARASGDAQGARIGDQTGGRVAFFLETDEFARDHAAMQARGVEFLEAPRHESYGTVAVFQDLYGNRWDLLERAR</sequence>
<gene>
    <name evidence="2" type="ORF">QFW81_16555</name>
</gene>
<organism evidence="2 3">
    <name type="scientific">Luteimonas kalidii</name>
    <dbReference type="NCBI Taxonomy" id="3042025"/>
    <lineage>
        <taxon>Bacteria</taxon>
        <taxon>Pseudomonadati</taxon>
        <taxon>Pseudomonadota</taxon>
        <taxon>Gammaproteobacteria</taxon>
        <taxon>Lysobacterales</taxon>
        <taxon>Lysobacteraceae</taxon>
        <taxon>Luteimonas</taxon>
    </lineage>
</organism>
<dbReference type="CDD" id="cd07263">
    <property type="entry name" value="VOC_like"/>
    <property type="match status" value="1"/>
</dbReference>
<dbReference type="PANTHER" id="PTHR36437:SF2">
    <property type="entry name" value="GLYOXALASE_BLEOMYCIN RESISTANCE PROTEIN_DIOXYGENASE"/>
    <property type="match status" value="1"/>
</dbReference>
<dbReference type="PANTHER" id="PTHR36437">
    <property type="entry name" value="GLYOXALASE/BLEOMYCIN RESISTANCE PROTEIN/DIOXYGENASE"/>
    <property type="match status" value="1"/>
</dbReference>
<dbReference type="Gene3D" id="3.10.180.10">
    <property type="entry name" value="2,3-Dihydroxybiphenyl 1,2-Dioxygenase, domain 1"/>
    <property type="match status" value="1"/>
</dbReference>
<dbReference type="SUPFAM" id="SSF54593">
    <property type="entry name" value="Glyoxalase/Bleomycin resistance protein/Dihydroxybiphenyl dioxygenase"/>
    <property type="match status" value="1"/>
</dbReference>